<reference evidence="1" key="1">
    <citation type="journal article" date="2012" name="PLoS ONE">
        <title>Gene sets for utilization of primary and secondary nutrition supplies in the distal gut of endangered iberian lynx.</title>
        <authorList>
            <person name="Alcaide M."/>
            <person name="Messina E."/>
            <person name="Richter M."/>
            <person name="Bargiela R."/>
            <person name="Peplies J."/>
            <person name="Huws S.A."/>
            <person name="Newbold C.J."/>
            <person name="Golyshin P.N."/>
            <person name="Simon M.A."/>
            <person name="Lopez G."/>
            <person name="Yakimov M.M."/>
            <person name="Ferrer M."/>
        </authorList>
    </citation>
    <scope>NUCLEOTIDE SEQUENCE</scope>
</reference>
<gene>
    <name evidence="1" type="ORF">EVA_14642</name>
</gene>
<sequence length="273" mass="30261">MRKNRDGSYKAYQSKQGMTQYLCDAEVVLSVEESRLGTNDSGTNFRDWNFRALTLDESSYFGVKSEVEVAGEYYTTLYGDFPFQLGSPNMKVYYISKVDKGMAVLAEFKEDWVPAATPVLVKCASNQPNENKLEIGMTKAHKYAGNQLGGVYFHNKTKKHRNLTPYNAQTMRLLGVTSDGKIGFVTDPTCEYLPANKAYLKVPAGTPEELIIVTQKEYEDHIAAGVDNVIVNEPQGDNLVYSVSGAVVGKGHDALKHLPAGVYVMNGKKFINK</sequence>
<name>J9CBD6_9ZZZZ</name>
<protein>
    <submittedName>
        <fullName evidence="1">Uncharacterized protein</fullName>
    </submittedName>
</protein>
<organism evidence="1">
    <name type="scientific">gut metagenome</name>
    <dbReference type="NCBI Taxonomy" id="749906"/>
    <lineage>
        <taxon>unclassified sequences</taxon>
        <taxon>metagenomes</taxon>
        <taxon>organismal metagenomes</taxon>
    </lineage>
</organism>
<comment type="caution">
    <text evidence="1">The sequence shown here is derived from an EMBL/GenBank/DDBJ whole genome shotgun (WGS) entry which is preliminary data.</text>
</comment>
<dbReference type="EMBL" id="AMCI01004863">
    <property type="protein sequence ID" value="EJW97245.1"/>
    <property type="molecule type" value="Genomic_DNA"/>
</dbReference>
<dbReference type="AlphaFoldDB" id="J9CBD6"/>
<proteinExistence type="predicted"/>
<evidence type="ECO:0000313" key="1">
    <source>
        <dbReference type="EMBL" id="EJW97245.1"/>
    </source>
</evidence>
<accession>J9CBD6</accession>